<sequence>MENVAHSTETSLQQPVVMRSVLADLRNQLERSRQLTQSFDEGEARWRDGMESGLETAMELLEDALKKHFS</sequence>
<name>A0ABU7RI92_9BACT</name>
<proteinExistence type="predicted"/>
<accession>A0ABU7RI92</accession>
<protein>
    <submittedName>
        <fullName evidence="1">Uncharacterized protein</fullName>
    </submittedName>
</protein>
<dbReference type="EMBL" id="JAZGLY010000006">
    <property type="protein sequence ID" value="MEE6187729.1"/>
    <property type="molecule type" value="Genomic_DNA"/>
</dbReference>
<keyword evidence="2" id="KW-1185">Reference proteome</keyword>
<dbReference type="RefSeq" id="WP_330975136.1">
    <property type="nucleotide sequence ID" value="NZ_JAZGLY010000006.1"/>
</dbReference>
<reference evidence="1 2" key="1">
    <citation type="submission" date="2024-01" db="EMBL/GenBank/DDBJ databases">
        <title>Niabella digestum sp. nov., isolated from waste digestion system.</title>
        <authorList>
            <person name="Zhang L."/>
        </authorList>
    </citation>
    <scope>NUCLEOTIDE SEQUENCE [LARGE SCALE GENOMIC DNA]</scope>
    <source>
        <strain evidence="1 2">A18</strain>
    </source>
</reference>
<gene>
    <name evidence="1" type="ORF">V2H41_10640</name>
</gene>
<dbReference type="Proteomes" id="UP001357452">
    <property type="component" value="Unassembled WGS sequence"/>
</dbReference>
<evidence type="ECO:0000313" key="2">
    <source>
        <dbReference type="Proteomes" id="UP001357452"/>
    </source>
</evidence>
<comment type="caution">
    <text evidence="1">The sequence shown here is derived from an EMBL/GenBank/DDBJ whole genome shotgun (WGS) entry which is preliminary data.</text>
</comment>
<organism evidence="1 2">
    <name type="scientific">Niabella digestorum</name>
    <dbReference type="NCBI Taxonomy" id="3117701"/>
    <lineage>
        <taxon>Bacteria</taxon>
        <taxon>Pseudomonadati</taxon>
        <taxon>Bacteroidota</taxon>
        <taxon>Chitinophagia</taxon>
        <taxon>Chitinophagales</taxon>
        <taxon>Chitinophagaceae</taxon>
        <taxon>Niabella</taxon>
    </lineage>
</organism>
<evidence type="ECO:0000313" key="1">
    <source>
        <dbReference type="EMBL" id="MEE6187729.1"/>
    </source>
</evidence>